<evidence type="ECO:0000313" key="2">
    <source>
        <dbReference type="EMBL" id="KAK9877976.1"/>
    </source>
</evidence>
<feature type="compositionally biased region" description="Acidic residues" evidence="1">
    <location>
        <begin position="79"/>
        <end position="88"/>
    </location>
</feature>
<accession>A0AAW1U2D5</accession>
<dbReference type="EMBL" id="JARQZJ010000044">
    <property type="protein sequence ID" value="KAK9877976.1"/>
    <property type="molecule type" value="Genomic_DNA"/>
</dbReference>
<feature type="compositionally biased region" description="Basic residues" evidence="1">
    <location>
        <begin position="47"/>
        <end position="59"/>
    </location>
</feature>
<reference evidence="2 3" key="1">
    <citation type="submission" date="2023-03" db="EMBL/GenBank/DDBJ databases">
        <title>Genome insight into feeding habits of ladybird beetles.</title>
        <authorList>
            <person name="Li H.-S."/>
            <person name="Huang Y.-H."/>
            <person name="Pang H."/>
        </authorList>
    </citation>
    <scope>NUCLEOTIDE SEQUENCE [LARGE SCALE GENOMIC DNA]</scope>
    <source>
        <strain evidence="2">SYSU_2023b</strain>
        <tissue evidence="2">Whole body</tissue>
    </source>
</reference>
<feature type="compositionally biased region" description="Basic and acidic residues" evidence="1">
    <location>
        <begin position="89"/>
        <end position="126"/>
    </location>
</feature>
<proteinExistence type="predicted"/>
<comment type="caution">
    <text evidence="2">The sequence shown here is derived from an EMBL/GenBank/DDBJ whole genome shotgun (WGS) entry which is preliminary data.</text>
</comment>
<gene>
    <name evidence="2" type="ORF">WA026_020191</name>
</gene>
<protein>
    <submittedName>
        <fullName evidence="2">Uncharacterized protein</fullName>
    </submittedName>
</protein>
<dbReference type="Proteomes" id="UP001431783">
    <property type="component" value="Unassembled WGS sequence"/>
</dbReference>
<evidence type="ECO:0000313" key="3">
    <source>
        <dbReference type="Proteomes" id="UP001431783"/>
    </source>
</evidence>
<keyword evidence="3" id="KW-1185">Reference proteome</keyword>
<name>A0AAW1U2D5_9CUCU</name>
<evidence type="ECO:0000256" key="1">
    <source>
        <dbReference type="SAM" id="MobiDB-lite"/>
    </source>
</evidence>
<dbReference type="AlphaFoldDB" id="A0AAW1U2D5"/>
<sequence>MIEFQYYRVSSGLLIKLLLLLWIIAVVIECADLTKRDVVHRIVLKSGKRPKAHKHHHHSYRSEHGNRDSKNHKHRESNEESIEIDENISDFHEDSRESKKIRRPGDKREKNSIESMKESSRENSYEDKYEFRYKNKKERPLKHNYHRFHKFDEEIHADESRHPEASKIRHSVADNWAATVDDVPPSPEMNFKKKSKTFKSSVIDFTTSYPVKIPPPYQFSAYEPLYPSLPPFPNPPLLPSTYEFNKNTDYTESQPLTFNPQLPVLQPKPVNKFTNLLPIQTTVPFKLNLSNNYEVVEKGIVDVQPAPSVSGKGSFQKVIPISYQKSGITLPANSTNSTLAASGILFKNDIKKVSTTRSSKRKLRINNNN</sequence>
<feature type="region of interest" description="Disordered" evidence="1">
    <location>
        <begin position="47"/>
        <end position="126"/>
    </location>
</feature>
<feature type="compositionally biased region" description="Basic and acidic residues" evidence="1">
    <location>
        <begin position="60"/>
        <end position="69"/>
    </location>
</feature>
<organism evidence="2 3">
    <name type="scientific">Henosepilachna vigintioctopunctata</name>
    <dbReference type="NCBI Taxonomy" id="420089"/>
    <lineage>
        <taxon>Eukaryota</taxon>
        <taxon>Metazoa</taxon>
        <taxon>Ecdysozoa</taxon>
        <taxon>Arthropoda</taxon>
        <taxon>Hexapoda</taxon>
        <taxon>Insecta</taxon>
        <taxon>Pterygota</taxon>
        <taxon>Neoptera</taxon>
        <taxon>Endopterygota</taxon>
        <taxon>Coleoptera</taxon>
        <taxon>Polyphaga</taxon>
        <taxon>Cucujiformia</taxon>
        <taxon>Coccinelloidea</taxon>
        <taxon>Coccinellidae</taxon>
        <taxon>Epilachninae</taxon>
        <taxon>Epilachnini</taxon>
        <taxon>Henosepilachna</taxon>
    </lineage>
</organism>